<dbReference type="EMBL" id="JAATLM010000001">
    <property type="protein sequence ID" value="NIZ69492.1"/>
    <property type="molecule type" value="Genomic_DNA"/>
</dbReference>
<evidence type="ECO:0000256" key="5">
    <source>
        <dbReference type="ARBA" id="ARBA00024227"/>
    </source>
</evidence>
<protein>
    <recommendedName>
        <fullName evidence="5">biotin--[biotin carboxyl-carrier protein] ligase</fullName>
        <ecNumber evidence="5">6.3.4.15</ecNumber>
    </recommendedName>
</protein>
<comment type="caution">
    <text evidence="9">The sequence shown here is derived from an EMBL/GenBank/DDBJ whole genome shotgun (WGS) entry which is preliminary data.</text>
</comment>
<dbReference type="InterPro" id="IPR008988">
    <property type="entry name" value="Transcriptional_repressor_C"/>
</dbReference>
<dbReference type="Gene3D" id="3.30.930.10">
    <property type="entry name" value="Bira Bifunctional Protein, Domain 2"/>
    <property type="match status" value="1"/>
</dbReference>
<dbReference type="InterPro" id="IPR004408">
    <property type="entry name" value="Biotin_CoA_COase_ligase"/>
</dbReference>
<keyword evidence="1 9" id="KW-0436">Ligase</keyword>
<name>A0A968GFS2_9SPIO</name>
<dbReference type="PANTHER" id="PTHR12835">
    <property type="entry name" value="BIOTIN PROTEIN LIGASE"/>
    <property type="match status" value="1"/>
</dbReference>
<keyword evidence="3" id="KW-0067">ATP-binding</keyword>
<dbReference type="EC" id="6.3.4.15" evidence="5"/>
<dbReference type="PANTHER" id="PTHR12835:SF5">
    <property type="entry name" value="BIOTIN--PROTEIN LIGASE"/>
    <property type="match status" value="1"/>
</dbReference>
<dbReference type="SUPFAM" id="SSF50037">
    <property type="entry name" value="C-terminal domain of transcriptional repressors"/>
    <property type="match status" value="1"/>
</dbReference>
<dbReference type="RefSeq" id="WP_167695581.1">
    <property type="nucleotide sequence ID" value="NZ_CP118181.1"/>
</dbReference>
<sequence length="238" mass="27005">MNIVNPFGGKIFFKPETASTMEDAKLHLSHGAIFLTDKQTEGKCRNPQETWQSTNKDITFTLSLHKSKTPMHAPLSLLIGLAIARFFQQLPLSPVTIKWPNDILIQEKKISGILTQEYEGFYLVGIGINIEKKDHINILFKKQIFPAVGLEEIFPNLTHTKTEIIDNLLQELHQTLTIIQWQDAFNKLLYKPNHPITYQVGDKYIEGKILSVNKDGALLVKTLEGTITPLYAGEVVRR</sequence>
<dbReference type="GO" id="GO:0004077">
    <property type="term" value="F:biotin--[biotin carboxyl-carrier protein] ligase activity"/>
    <property type="evidence" value="ECO:0007669"/>
    <property type="project" value="UniProtKB-EC"/>
</dbReference>
<evidence type="ECO:0000259" key="8">
    <source>
        <dbReference type="Pfam" id="PF03099"/>
    </source>
</evidence>
<dbReference type="Gene3D" id="2.30.30.100">
    <property type="match status" value="1"/>
</dbReference>
<organism evidence="9 10">
    <name type="scientific">Entomospira culicis</name>
    <dbReference type="NCBI Taxonomy" id="2719989"/>
    <lineage>
        <taxon>Bacteria</taxon>
        <taxon>Pseudomonadati</taxon>
        <taxon>Spirochaetota</taxon>
        <taxon>Spirochaetia</taxon>
        <taxon>Spirochaetales</taxon>
        <taxon>Spirochaetaceae</taxon>
        <taxon>Entomospira</taxon>
    </lineage>
</organism>
<reference evidence="9" key="1">
    <citation type="submission" date="2020-03" db="EMBL/GenBank/DDBJ databases">
        <title>Spirochaetal bacteria isolated from arthropods constitute a novel genus Entomospira genus novum within the order Spirochaetales.</title>
        <authorList>
            <person name="Grana-Miraglia L."/>
            <person name="Sikutova S."/>
            <person name="Fingerle V."/>
            <person name="Sing A."/>
            <person name="Castillo-Ramirez S."/>
            <person name="Margos G."/>
            <person name="Rudolf I."/>
        </authorList>
    </citation>
    <scope>NUCLEOTIDE SEQUENCE</scope>
    <source>
        <strain evidence="9">BR149</strain>
    </source>
</reference>
<evidence type="ECO:0000313" key="10">
    <source>
        <dbReference type="Proteomes" id="UP000778951"/>
    </source>
</evidence>
<dbReference type="SUPFAM" id="SSF55681">
    <property type="entry name" value="Class II aaRS and biotin synthetases"/>
    <property type="match status" value="1"/>
</dbReference>
<dbReference type="InterPro" id="IPR004143">
    <property type="entry name" value="BPL_LPL_catalytic"/>
</dbReference>
<dbReference type="AlphaFoldDB" id="A0A968GFS2"/>
<dbReference type="GO" id="GO:0005524">
    <property type="term" value="F:ATP binding"/>
    <property type="evidence" value="ECO:0007669"/>
    <property type="project" value="UniProtKB-KW"/>
</dbReference>
<evidence type="ECO:0000256" key="1">
    <source>
        <dbReference type="ARBA" id="ARBA00022598"/>
    </source>
</evidence>
<dbReference type="InterPro" id="IPR045864">
    <property type="entry name" value="aa-tRNA-synth_II/BPL/LPL"/>
</dbReference>
<evidence type="ECO:0000256" key="6">
    <source>
        <dbReference type="ARBA" id="ARBA00047846"/>
    </source>
</evidence>
<evidence type="ECO:0000313" key="9">
    <source>
        <dbReference type="EMBL" id="NIZ69492.1"/>
    </source>
</evidence>
<dbReference type="NCBIfam" id="TIGR00121">
    <property type="entry name" value="birA_ligase"/>
    <property type="match status" value="1"/>
</dbReference>
<evidence type="ECO:0000256" key="2">
    <source>
        <dbReference type="ARBA" id="ARBA00022741"/>
    </source>
</evidence>
<gene>
    <name evidence="9" type="ORF">HCT48_04595</name>
</gene>
<comment type="catalytic activity">
    <reaction evidence="6">
        <text>biotin + L-lysyl-[protein] + ATP = N(6)-biotinyl-L-lysyl-[protein] + AMP + diphosphate + H(+)</text>
        <dbReference type="Rhea" id="RHEA:11756"/>
        <dbReference type="Rhea" id="RHEA-COMP:9752"/>
        <dbReference type="Rhea" id="RHEA-COMP:10505"/>
        <dbReference type="ChEBI" id="CHEBI:15378"/>
        <dbReference type="ChEBI" id="CHEBI:29969"/>
        <dbReference type="ChEBI" id="CHEBI:30616"/>
        <dbReference type="ChEBI" id="CHEBI:33019"/>
        <dbReference type="ChEBI" id="CHEBI:57586"/>
        <dbReference type="ChEBI" id="CHEBI:83144"/>
        <dbReference type="ChEBI" id="CHEBI:456215"/>
        <dbReference type="EC" id="6.3.4.15"/>
    </reaction>
</comment>
<keyword evidence="2" id="KW-0547">Nucleotide-binding</keyword>
<dbReference type="Proteomes" id="UP000778951">
    <property type="component" value="Unassembled WGS sequence"/>
</dbReference>
<evidence type="ECO:0000256" key="3">
    <source>
        <dbReference type="ARBA" id="ARBA00022840"/>
    </source>
</evidence>
<keyword evidence="4" id="KW-0092">Biotin</keyword>
<accession>A0A968GFS2</accession>
<dbReference type="GO" id="GO:0005737">
    <property type="term" value="C:cytoplasm"/>
    <property type="evidence" value="ECO:0007669"/>
    <property type="project" value="TreeGrafter"/>
</dbReference>
<proteinExistence type="predicted"/>
<evidence type="ECO:0000259" key="7">
    <source>
        <dbReference type="Pfam" id="PF02237"/>
    </source>
</evidence>
<dbReference type="Pfam" id="PF03099">
    <property type="entry name" value="BPL_LplA_LipB"/>
    <property type="match status" value="1"/>
</dbReference>
<feature type="domain" description="Biotin protein ligase C-terminal" evidence="7">
    <location>
        <begin position="196"/>
        <end position="237"/>
    </location>
</feature>
<dbReference type="InterPro" id="IPR003142">
    <property type="entry name" value="BPL_C"/>
</dbReference>
<feature type="domain" description="BPL/LPL catalytic" evidence="8">
    <location>
        <begin position="26"/>
        <end position="126"/>
    </location>
</feature>
<evidence type="ECO:0000256" key="4">
    <source>
        <dbReference type="ARBA" id="ARBA00023267"/>
    </source>
</evidence>
<keyword evidence="10" id="KW-1185">Reference proteome</keyword>
<dbReference type="Pfam" id="PF02237">
    <property type="entry name" value="BPL_C"/>
    <property type="match status" value="1"/>
</dbReference>